<dbReference type="InterPro" id="IPR036397">
    <property type="entry name" value="RNaseH_sf"/>
</dbReference>
<dbReference type="Gene3D" id="3.30.420.10">
    <property type="entry name" value="Ribonuclease H-like superfamily/Ribonuclease H"/>
    <property type="match status" value="1"/>
</dbReference>
<proteinExistence type="predicted"/>
<sequence>MRSRAHKALALALSFASKATIGSPVLGTTSIHFGEVFVSLNLFVSFATVGAFLANVTSHLLGVFLRLRYDSVYGSGLTSSNVIRLESSESRENGEAKILGISLDENGIGYLPQSYFHVNRKSGTWGISLVDLKPTRKIMSKNPLTVILDNNKFNGTNYTDWLCNLRIVLDYENQGYIMDKPLPQTLPDGSSSEEREMFERWHGDHRKVRSIILASMSNDVQKQYDRLEHVASILLRMKEAYVIPDRHTRYVATKEFFRAKMTEGSSVQEHGVKMLSLVEKLEDLKAGLDNDTYIDVILQSLPPSYDPFIVNFNMNGLEKSINELINMLVQYEAPIKKSTPSWEWARERRGWVLSSSRGQTISTPIVVRKGIGRGIVPIYLPIKVLQRSRKLSKDEVILRLGDGKTVAAEAVGIINLVISDHVLLDHDCSKQTKLENLENSQIWHARLGHISQDRMKRLVDSKSLEIDNLDNLPACESCLKGKMTKKPFVGQSKLANGLLDLIHTDVCGPLNTQARGGFSYFITFTDDHSRYGYVYLLRYKSEAFVRFKEFRLEVENQTGRKIKNPSVGPRWRVSKW</sequence>
<keyword evidence="1" id="KW-0812">Transmembrane</keyword>
<dbReference type="InterPro" id="IPR012337">
    <property type="entry name" value="RNaseH-like_sf"/>
</dbReference>
<comment type="caution">
    <text evidence="3">The sequence shown here is derived from an EMBL/GenBank/DDBJ whole genome shotgun (WGS) entry which is preliminary data.</text>
</comment>
<dbReference type="AlphaFoldDB" id="A0AAW2K9B5"/>
<dbReference type="InterPro" id="IPR039537">
    <property type="entry name" value="Retrotran_Ty1/copia-like"/>
</dbReference>
<reference evidence="3" key="1">
    <citation type="submission" date="2020-06" db="EMBL/GenBank/DDBJ databases">
        <authorList>
            <person name="Li T."/>
            <person name="Hu X."/>
            <person name="Zhang T."/>
            <person name="Song X."/>
            <person name="Zhang H."/>
            <person name="Dai N."/>
            <person name="Sheng W."/>
            <person name="Hou X."/>
            <person name="Wei L."/>
        </authorList>
    </citation>
    <scope>NUCLEOTIDE SEQUENCE</scope>
    <source>
        <strain evidence="3">KEN8</strain>
        <tissue evidence="3">Leaf</tissue>
    </source>
</reference>
<organism evidence="3">
    <name type="scientific">Sesamum calycinum</name>
    <dbReference type="NCBI Taxonomy" id="2727403"/>
    <lineage>
        <taxon>Eukaryota</taxon>
        <taxon>Viridiplantae</taxon>
        <taxon>Streptophyta</taxon>
        <taxon>Embryophyta</taxon>
        <taxon>Tracheophyta</taxon>
        <taxon>Spermatophyta</taxon>
        <taxon>Magnoliopsida</taxon>
        <taxon>eudicotyledons</taxon>
        <taxon>Gunneridae</taxon>
        <taxon>Pentapetalae</taxon>
        <taxon>asterids</taxon>
        <taxon>lamiids</taxon>
        <taxon>Lamiales</taxon>
        <taxon>Pedaliaceae</taxon>
        <taxon>Sesamum</taxon>
    </lineage>
</organism>
<feature type="transmembrane region" description="Helical" evidence="1">
    <location>
        <begin position="43"/>
        <end position="65"/>
    </location>
</feature>
<evidence type="ECO:0000313" key="3">
    <source>
        <dbReference type="EMBL" id="KAL0302666.1"/>
    </source>
</evidence>
<dbReference type="GO" id="GO:0003676">
    <property type="term" value="F:nucleic acid binding"/>
    <property type="evidence" value="ECO:0007669"/>
    <property type="project" value="InterPro"/>
</dbReference>
<dbReference type="PANTHER" id="PTHR42648">
    <property type="entry name" value="TRANSPOSASE, PUTATIVE-RELATED"/>
    <property type="match status" value="1"/>
</dbReference>
<dbReference type="Pfam" id="PF13976">
    <property type="entry name" value="gag_pre-integrs"/>
    <property type="match status" value="1"/>
</dbReference>
<dbReference type="EMBL" id="JACGWM010000520">
    <property type="protein sequence ID" value="KAL0302666.1"/>
    <property type="molecule type" value="Genomic_DNA"/>
</dbReference>
<dbReference type="InterPro" id="IPR025724">
    <property type="entry name" value="GAG-pre-integrase_dom"/>
</dbReference>
<dbReference type="Pfam" id="PF14223">
    <property type="entry name" value="Retrotran_gag_2"/>
    <property type="match status" value="1"/>
</dbReference>
<dbReference type="SUPFAM" id="SSF53098">
    <property type="entry name" value="Ribonuclease H-like"/>
    <property type="match status" value="1"/>
</dbReference>
<name>A0AAW2K9B5_9LAMI</name>
<reference evidence="3" key="2">
    <citation type="journal article" date="2024" name="Plant">
        <title>Genomic evolution and insights into agronomic trait innovations of Sesamum species.</title>
        <authorList>
            <person name="Miao H."/>
            <person name="Wang L."/>
            <person name="Qu L."/>
            <person name="Liu H."/>
            <person name="Sun Y."/>
            <person name="Le M."/>
            <person name="Wang Q."/>
            <person name="Wei S."/>
            <person name="Zheng Y."/>
            <person name="Lin W."/>
            <person name="Duan Y."/>
            <person name="Cao H."/>
            <person name="Xiong S."/>
            <person name="Wang X."/>
            <person name="Wei L."/>
            <person name="Li C."/>
            <person name="Ma Q."/>
            <person name="Ju M."/>
            <person name="Zhao R."/>
            <person name="Li G."/>
            <person name="Mu C."/>
            <person name="Tian Q."/>
            <person name="Mei H."/>
            <person name="Zhang T."/>
            <person name="Gao T."/>
            <person name="Zhang H."/>
        </authorList>
    </citation>
    <scope>NUCLEOTIDE SEQUENCE</scope>
    <source>
        <strain evidence="3">KEN8</strain>
    </source>
</reference>
<feature type="domain" description="GAG-pre-integrase" evidence="2">
    <location>
        <begin position="436"/>
        <end position="483"/>
    </location>
</feature>
<keyword evidence="1" id="KW-1133">Transmembrane helix</keyword>
<keyword evidence="1" id="KW-0472">Membrane</keyword>
<evidence type="ECO:0000259" key="2">
    <source>
        <dbReference type="Pfam" id="PF13976"/>
    </source>
</evidence>
<evidence type="ECO:0000256" key="1">
    <source>
        <dbReference type="SAM" id="Phobius"/>
    </source>
</evidence>
<accession>A0AAW2K9B5</accession>
<dbReference type="PANTHER" id="PTHR42648:SF27">
    <property type="entry name" value="RNA-DIRECTED DNA POLYMERASE"/>
    <property type="match status" value="1"/>
</dbReference>
<protein>
    <submittedName>
        <fullName evidence="3">Retrovirus-related Pol polyprotein from transposon TNT 1-94</fullName>
    </submittedName>
</protein>
<gene>
    <name evidence="3" type="ORF">Scaly_3024800</name>
</gene>